<evidence type="ECO:0000256" key="5">
    <source>
        <dbReference type="ARBA" id="ARBA00022840"/>
    </source>
</evidence>
<keyword evidence="3" id="KW-0547">Nucleotide-binding</keyword>
<evidence type="ECO:0000313" key="9">
    <source>
        <dbReference type="EMBL" id="PPK48323.1"/>
    </source>
</evidence>
<dbReference type="GO" id="GO:0008993">
    <property type="term" value="F:rhamnulokinase activity"/>
    <property type="evidence" value="ECO:0007669"/>
    <property type="project" value="InterPro"/>
</dbReference>
<gene>
    <name evidence="9" type="ORF">BD821_10884</name>
</gene>
<accession>A0A2S6FXX4</accession>
<protein>
    <submittedName>
        <fullName evidence="9">Rhamnulokinase/L-fuculokinase</fullName>
    </submittedName>
</protein>
<keyword evidence="2" id="KW-0808">Transferase</keyword>
<evidence type="ECO:0000259" key="7">
    <source>
        <dbReference type="Pfam" id="PF00370"/>
    </source>
</evidence>
<sequence>MLKNVLAFDLGASSGRGILGSFDGNKIKLKEIHRFENTPIIKGERMYWDLEKLFSEIKKAMKMGEAEGGYDSIGIDTWGVDYGLIDKNGNLLGNPVHYRDTRTIGIINSVSQDITMDKLYTLTGNQIMEINTLFQLYYEYSKEEKIIDNATTILMMPDLFNYLLTGIRKSENTITSTTQIFDPYNKKWNQYIINKLGFNKDIFPEIISSGTEIGTIKDELIEELQINIKTVIAVCGHDTASAVVAVPSKKPFIFISCGTWSLLGTELKEPLINEKSMKYNITNETGVDGTTTFLKNIRGLSLIQETKRYFERKGKSYSYSDIEKIAYEADEFTCFIDVDSDEFQLSGDIPLKVQNYAKSTGQYIPKTHGEIFRCIYESLAFKYRYTYEQISECIKEEYKLIHMVGGGIKSKLLCQMTAEALGLEVIAGPIEATAIGNIVVQLIAQGEIKNLQEGRNIVRESFEIDKYIPCKSKIWNDNYIKYKSIIEKVEDKL</sequence>
<dbReference type="Pfam" id="PF02782">
    <property type="entry name" value="FGGY_C"/>
    <property type="match status" value="1"/>
</dbReference>
<comment type="similarity">
    <text evidence="1">Belongs to the FGGY kinase family.</text>
</comment>
<dbReference type="InterPro" id="IPR050406">
    <property type="entry name" value="FGGY_Carb_Kinase"/>
</dbReference>
<evidence type="ECO:0000256" key="6">
    <source>
        <dbReference type="ARBA" id="ARBA00023308"/>
    </source>
</evidence>
<proteinExistence type="inferred from homology"/>
<dbReference type="PANTHER" id="PTHR43095">
    <property type="entry name" value="SUGAR KINASE"/>
    <property type="match status" value="1"/>
</dbReference>
<dbReference type="OrthoDB" id="9761504at2"/>
<organism evidence="9 10">
    <name type="scientific">Clostridium algidicarnis DSM 15099</name>
    <dbReference type="NCBI Taxonomy" id="1121295"/>
    <lineage>
        <taxon>Bacteria</taxon>
        <taxon>Bacillati</taxon>
        <taxon>Bacillota</taxon>
        <taxon>Clostridia</taxon>
        <taxon>Eubacteriales</taxon>
        <taxon>Clostridiaceae</taxon>
        <taxon>Clostridium</taxon>
    </lineage>
</organism>
<dbReference type="InterPro" id="IPR043129">
    <property type="entry name" value="ATPase_NBD"/>
</dbReference>
<reference evidence="9 10" key="1">
    <citation type="submission" date="2018-02" db="EMBL/GenBank/DDBJ databases">
        <title>Genomic Encyclopedia of Archaeal and Bacterial Type Strains, Phase II (KMG-II): from individual species to whole genera.</title>
        <authorList>
            <person name="Goeker M."/>
        </authorList>
    </citation>
    <scope>NUCLEOTIDE SEQUENCE [LARGE SCALE GENOMIC DNA]</scope>
    <source>
        <strain evidence="9 10">DSM 15099</strain>
    </source>
</reference>
<evidence type="ECO:0000313" key="10">
    <source>
        <dbReference type="Proteomes" id="UP000239863"/>
    </source>
</evidence>
<dbReference type="STRING" id="37659.GCA_000703125_00530"/>
<keyword evidence="4 9" id="KW-0418">Kinase</keyword>
<feature type="domain" description="Carbohydrate kinase FGGY N-terminal" evidence="7">
    <location>
        <begin position="5"/>
        <end position="244"/>
    </location>
</feature>
<feature type="domain" description="Carbohydrate kinase FGGY C-terminal" evidence="8">
    <location>
        <begin position="255"/>
        <end position="444"/>
    </location>
</feature>
<dbReference type="EMBL" id="PTIS01000008">
    <property type="protein sequence ID" value="PPK48323.1"/>
    <property type="molecule type" value="Genomic_DNA"/>
</dbReference>
<evidence type="ECO:0000256" key="2">
    <source>
        <dbReference type="ARBA" id="ARBA00022679"/>
    </source>
</evidence>
<dbReference type="GO" id="GO:0005524">
    <property type="term" value="F:ATP binding"/>
    <property type="evidence" value="ECO:0007669"/>
    <property type="project" value="UniProtKB-KW"/>
</dbReference>
<dbReference type="AlphaFoldDB" id="A0A2S6FXX4"/>
<keyword evidence="5" id="KW-0067">ATP-binding</keyword>
<dbReference type="GO" id="GO:0019301">
    <property type="term" value="P:rhamnose catabolic process"/>
    <property type="evidence" value="ECO:0007669"/>
    <property type="project" value="InterPro"/>
</dbReference>
<dbReference type="InterPro" id="IPR018485">
    <property type="entry name" value="FGGY_C"/>
</dbReference>
<dbReference type="CDD" id="cd07771">
    <property type="entry name" value="ASKHA_NBD_FGGY_RhaB-like"/>
    <property type="match status" value="1"/>
</dbReference>
<evidence type="ECO:0000256" key="3">
    <source>
        <dbReference type="ARBA" id="ARBA00022741"/>
    </source>
</evidence>
<dbReference type="RefSeq" id="WP_104409899.1">
    <property type="nucleotide sequence ID" value="NZ_PTIS01000008.1"/>
</dbReference>
<dbReference type="InterPro" id="IPR013449">
    <property type="entry name" value="Rhamnulokinase"/>
</dbReference>
<dbReference type="Gene3D" id="3.30.420.40">
    <property type="match status" value="2"/>
</dbReference>
<name>A0A2S6FXX4_9CLOT</name>
<evidence type="ECO:0000259" key="8">
    <source>
        <dbReference type="Pfam" id="PF02782"/>
    </source>
</evidence>
<keyword evidence="6" id="KW-0684">Rhamnose metabolism</keyword>
<dbReference type="InterPro" id="IPR018484">
    <property type="entry name" value="FGGY_N"/>
</dbReference>
<evidence type="ECO:0000256" key="1">
    <source>
        <dbReference type="ARBA" id="ARBA00009156"/>
    </source>
</evidence>
<comment type="caution">
    <text evidence="9">The sequence shown here is derived from an EMBL/GenBank/DDBJ whole genome shotgun (WGS) entry which is preliminary data.</text>
</comment>
<dbReference type="Proteomes" id="UP000239863">
    <property type="component" value="Unassembled WGS sequence"/>
</dbReference>
<evidence type="ECO:0000256" key="4">
    <source>
        <dbReference type="ARBA" id="ARBA00022777"/>
    </source>
</evidence>
<dbReference type="SUPFAM" id="SSF53067">
    <property type="entry name" value="Actin-like ATPase domain"/>
    <property type="match status" value="2"/>
</dbReference>
<dbReference type="Pfam" id="PF00370">
    <property type="entry name" value="FGGY_N"/>
    <property type="match status" value="1"/>
</dbReference>